<dbReference type="GO" id="GO:0006614">
    <property type="term" value="P:SRP-dependent cotranslational protein targeting to membrane"/>
    <property type="evidence" value="ECO:0007669"/>
    <property type="project" value="InterPro"/>
</dbReference>
<dbReference type="PANTHER" id="PTHR12860:SF0">
    <property type="entry name" value="SIGNAL RECOGNITION PARTICLE SUBUNIT SRP68"/>
    <property type="match status" value="1"/>
</dbReference>
<gene>
    <name evidence="12" type="ORF">AMSG_03499</name>
</gene>
<dbReference type="PIRSF" id="PIRSF038995">
    <property type="entry name" value="SRP68"/>
    <property type="match status" value="1"/>
</dbReference>
<evidence type="ECO:0000313" key="12">
    <source>
        <dbReference type="EMBL" id="KNC47074.1"/>
    </source>
</evidence>
<feature type="compositionally biased region" description="Polar residues" evidence="11">
    <location>
        <begin position="1"/>
        <end position="10"/>
    </location>
</feature>
<keyword evidence="8 10" id="KW-0687">Ribonucleoprotein</keyword>
<name>A0A0L0D442_THETB</name>
<dbReference type="GO" id="GO:0005730">
    <property type="term" value="C:nucleolus"/>
    <property type="evidence" value="ECO:0007669"/>
    <property type="project" value="UniProtKB-SubCell"/>
</dbReference>
<dbReference type="RefSeq" id="XP_013759854.1">
    <property type="nucleotide sequence ID" value="XM_013904400.1"/>
</dbReference>
<dbReference type="AlphaFoldDB" id="A0A0L0D442"/>
<dbReference type="GO" id="GO:0008312">
    <property type="term" value="F:7S RNA binding"/>
    <property type="evidence" value="ECO:0007669"/>
    <property type="project" value="InterPro"/>
</dbReference>
<protein>
    <recommendedName>
        <fullName evidence="9 10">Signal recognition particle subunit SRP68</fullName>
        <shortName evidence="10">SRP68</shortName>
    </recommendedName>
</protein>
<evidence type="ECO:0000256" key="10">
    <source>
        <dbReference type="PIRNR" id="PIRNR038995"/>
    </source>
</evidence>
<comment type="function">
    <text evidence="10">Component of the signal recognition particle (SRP) complex, a ribonucleoprotein complex that mediates the cotranslational targeting of secretory and membrane proteins to the endoplasmic reticulum (ER). The SRP complex interacts with the signal sequence in nascent secretory and membrane proteins and directs them to the membrane of the ER.</text>
</comment>
<comment type="similarity">
    <text evidence="3 10">Belongs to the SRP68 family.</text>
</comment>
<dbReference type="InterPro" id="IPR034652">
    <property type="entry name" value="SRP68-RBD"/>
</dbReference>
<organism evidence="12 13">
    <name type="scientific">Thecamonas trahens ATCC 50062</name>
    <dbReference type="NCBI Taxonomy" id="461836"/>
    <lineage>
        <taxon>Eukaryota</taxon>
        <taxon>Apusozoa</taxon>
        <taxon>Apusomonadida</taxon>
        <taxon>Apusomonadidae</taxon>
        <taxon>Thecamonas</taxon>
    </lineage>
</organism>
<comment type="subcellular location">
    <subcellularLocation>
        <location evidence="1 10">Cytoplasm</location>
    </subcellularLocation>
    <subcellularLocation>
        <location evidence="2">Nucleus</location>
        <location evidence="2">Nucleolus</location>
    </subcellularLocation>
</comment>
<dbReference type="Proteomes" id="UP000054408">
    <property type="component" value="Unassembled WGS sequence"/>
</dbReference>
<evidence type="ECO:0000256" key="6">
    <source>
        <dbReference type="ARBA" id="ARBA00023135"/>
    </source>
</evidence>
<dbReference type="GO" id="GO:0005786">
    <property type="term" value="C:signal recognition particle, endoplasmic reticulum targeting"/>
    <property type="evidence" value="ECO:0007669"/>
    <property type="project" value="UniProtKB-KW"/>
</dbReference>
<dbReference type="InterPro" id="IPR038253">
    <property type="entry name" value="SRP68_N_sf"/>
</dbReference>
<dbReference type="CDD" id="cd15481">
    <property type="entry name" value="SRP68-RBD"/>
    <property type="match status" value="1"/>
</dbReference>
<evidence type="ECO:0000256" key="5">
    <source>
        <dbReference type="ARBA" id="ARBA00022884"/>
    </source>
</evidence>
<dbReference type="GeneID" id="25563098"/>
<evidence type="ECO:0000256" key="8">
    <source>
        <dbReference type="ARBA" id="ARBA00023274"/>
    </source>
</evidence>
<feature type="compositionally biased region" description="Low complexity" evidence="11">
    <location>
        <begin position="13"/>
        <end position="25"/>
    </location>
</feature>
<dbReference type="Gene3D" id="1.10.3450.40">
    <property type="entry name" value="Signal recognition particle, SRP68 subunit, RNA-binding domain"/>
    <property type="match status" value="1"/>
</dbReference>
<dbReference type="eggNOG" id="KOG2460">
    <property type="taxonomic scope" value="Eukaryota"/>
</dbReference>
<keyword evidence="13" id="KW-1185">Reference proteome</keyword>
<evidence type="ECO:0000256" key="3">
    <source>
        <dbReference type="ARBA" id="ARBA00009352"/>
    </source>
</evidence>
<dbReference type="PANTHER" id="PTHR12860">
    <property type="entry name" value="SIGNAL RECOGNITION PARTICLE 68 KDA PROTEIN"/>
    <property type="match status" value="1"/>
</dbReference>
<evidence type="ECO:0000313" key="13">
    <source>
        <dbReference type="Proteomes" id="UP000054408"/>
    </source>
</evidence>
<keyword evidence="5 10" id="KW-0694">RNA-binding</keyword>
<dbReference type="GO" id="GO:0030942">
    <property type="term" value="F:endoplasmic reticulum signal peptide binding"/>
    <property type="evidence" value="ECO:0007669"/>
    <property type="project" value="InterPro"/>
</dbReference>
<proteinExistence type="inferred from homology"/>
<feature type="compositionally biased region" description="Low complexity" evidence="11">
    <location>
        <begin position="617"/>
        <end position="626"/>
    </location>
</feature>
<dbReference type="STRING" id="461836.A0A0L0D442"/>
<sequence>MSQPEEQTPPSQAPGDDAAAAPDAAAKAEAEAIAPLSLDVLSTIKEAQAANGLKHNNYQRYRQFCTRKIRRMRSKLGLVSKRIGKQYRRMTPSVTLFTRSGDKRAGDARYVLIALFETERAWAYGMQLKYDMETFVDNSRLRLHMLRRMAKADRLAQDFFALAAAVGDTRLQLEADAYASWIKGSHQFLRENWEDALAAYVHARTIFSGLAGSSLQMEQCARVVEDINTNSEYCEYQIRRASGGSSATVEELMELHAKPNSLLNSKLNDLLEETRREQAESLSEVGWRGKRVPIRDDGVRVALAAVRQAEQQLAVAQTWSLNDVTGTHKHEAVMEAFHGMLVQYNAAVQATQDVVTKLSGREASQKTQQHLDDAQFLEAYLQFELGSLAIKRNEYIVSEMESRLPENVAVTEREATKLESPVRLGRMYQNLGNSVESLRGVPTRWFDAATAGSIVNELAAREAVYEAYRAYWAGRALVEAKEFGKASVVLEAAAGKQEAAVAATTQAPELDAGVVTAAEELMQRIRSMRAYMVACAALAEEEPAAEEAAAGRGILETPKIFPQTVSEAVVAEFPPAFTPIPCQPLFFDLASTYLSFPDLSSKTGQSTAATSAPAAAAASSSGGQAEEAPKKTGWFGLW</sequence>
<evidence type="ECO:0000256" key="11">
    <source>
        <dbReference type="SAM" id="MobiDB-lite"/>
    </source>
</evidence>
<evidence type="ECO:0000256" key="7">
    <source>
        <dbReference type="ARBA" id="ARBA00023242"/>
    </source>
</evidence>
<dbReference type="GO" id="GO:0005047">
    <property type="term" value="F:signal recognition particle binding"/>
    <property type="evidence" value="ECO:0007669"/>
    <property type="project" value="InterPro"/>
</dbReference>
<evidence type="ECO:0000256" key="9">
    <source>
        <dbReference type="ARBA" id="ARBA00029498"/>
    </source>
</evidence>
<dbReference type="OMA" id="DERFIHI"/>
<evidence type="ECO:0000256" key="2">
    <source>
        <dbReference type="ARBA" id="ARBA00004604"/>
    </source>
</evidence>
<keyword evidence="6 10" id="KW-0733">Signal recognition particle</keyword>
<accession>A0A0L0D442</accession>
<dbReference type="InterPro" id="IPR026258">
    <property type="entry name" value="SRP68"/>
</dbReference>
<feature type="region of interest" description="Disordered" evidence="11">
    <location>
        <begin position="617"/>
        <end position="638"/>
    </location>
</feature>
<dbReference type="OrthoDB" id="10255118at2759"/>
<evidence type="ECO:0000256" key="4">
    <source>
        <dbReference type="ARBA" id="ARBA00022490"/>
    </source>
</evidence>
<feature type="region of interest" description="Disordered" evidence="11">
    <location>
        <begin position="1"/>
        <end position="25"/>
    </location>
</feature>
<keyword evidence="7" id="KW-0539">Nucleus</keyword>
<dbReference type="Pfam" id="PF16969">
    <property type="entry name" value="SRP68"/>
    <property type="match status" value="1"/>
</dbReference>
<evidence type="ECO:0000256" key="1">
    <source>
        <dbReference type="ARBA" id="ARBA00004496"/>
    </source>
</evidence>
<reference evidence="12 13" key="1">
    <citation type="submission" date="2010-05" db="EMBL/GenBank/DDBJ databases">
        <title>The Genome Sequence of Thecamonas trahens ATCC 50062.</title>
        <authorList>
            <consortium name="The Broad Institute Genome Sequencing Platform"/>
            <person name="Russ C."/>
            <person name="Cuomo C."/>
            <person name="Shea T."/>
            <person name="Young S.K."/>
            <person name="Zeng Q."/>
            <person name="Koehrsen M."/>
            <person name="Haas B."/>
            <person name="Borodovsky M."/>
            <person name="Guigo R."/>
            <person name="Alvarado L."/>
            <person name="Berlin A."/>
            <person name="Bochicchio J."/>
            <person name="Borenstein D."/>
            <person name="Chapman S."/>
            <person name="Chen Z."/>
            <person name="Freedman E."/>
            <person name="Gellesch M."/>
            <person name="Goldberg J."/>
            <person name="Griggs A."/>
            <person name="Gujja S."/>
            <person name="Heilman E."/>
            <person name="Heiman D."/>
            <person name="Hepburn T."/>
            <person name="Howarth C."/>
            <person name="Jen D."/>
            <person name="Larson L."/>
            <person name="Mehta T."/>
            <person name="Park D."/>
            <person name="Pearson M."/>
            <person name="Roberts A."/>
            <person name="Saif S."/>
            <person name="Shenoy N."/>
            <person name="Sisk P."/>
            <person name="Stolte C."/>
            <person name="Sykes S."/>
            <person name="Thomson T."/>
            <person name="Walk T."/>
            <person name="White J."/>
            <person name="Yandava C."/>
            <person name="Burger G."/>
            <person name="Gray M.W."/>
            <person name="Holland P.W.H."/>
            <person name="King N."/>
            <person name="Lang F.B.F."/>
            <person name="Roger A.J."/>
            <person name="Ruiz-Trillo I."/>
            <person name="Lander E."/>
            <person name="Nusbaum C."/>
        </authorList>
    </citation>
    <scope>NUCLEOTIDE SEQUENCE [LARGE SCALE GENOMIC DNA]</scope>
    <source>
        <strain evidence="12 13">ATCC 50062</strain>
    </source>
</reference>
<dbReference type="EMBL" id="GL349445">
    <property type="protein sequence ID" value="KNC47074.1"/>
    <property type="molecule type" value="Genomic_DNA"/>
</dbReference>
<keyword evidence="4 10" id="KW-0963">Cytoplasm</keyword>